<dbReference type="Gene3D" id="2.30.29.30">
    <property type="entry name" value="Pleckstrin-homology domain (PH domain)/Phosphotyrosine-binding domain (PTB)"/>
    <property type="match status" value="1"/>
</dbReference>
<feature type="domain" description="Fibronectin type-III" evidence="21">
    <location>
        <begin position="4844"/>
        <end position="4938"/>
    </location>
</feature>
<evidence type="ECO:0000256" key="11">
    <source>
        <dbReference type="ARBA" id="ARBA00023179"/>
    </source>
</evidence>
<feature type="compositionally biased region" description="Basic and acidic residues" evidence="16">
    <location>
        <begin position="2039"/>
        <end position="2063"/>
    </location>
</feature>
<dbReference type="Pfam" id="PF00041">
    <property type="entry name" value="fn3"/>
    <property type="match status" value="2"/>
</dbReference>
<dbReference type="InterPro" id="IPR007110">
    <property type="entry name" value="Ig-like_dom"/>
</dbReference>
<feature type="domain" description="Ig-like" evidence="20">
    <location>
        <begin position="3706"/>
        <end position="3795"/>
    </location>
</feature>
<keyword evidence="13" id="KW-0393">Immunoglobulin domain</keyword>
<dbReference type="FunFam" id="1.20.900.10:FF:000033">
    <property type="entry name" value="Muscle M-line assembly protein unc-89-like Protein"/>
    <property type="match status" value="1"/>
</dbReference>
<dbReference type="GO" id="GO:0060298">
    <property type="term" value="P:positive regulation of sarcomere organization"/>
    <property type="evidence" value="ECO:0007669"/>
    <property type="project" value="UniProtKB-ARBA"/>
</dbReference>
<feature type="domain" description="Ig-like" evidence="20">
    <location>
        <begin position="2134"/>
        <end position="2238"/>
    </location>
</feature>
<keyword evidence="6" id="KW-0677">Repeat</keyword>
<dbReference type="Gene3D" id="1.10.510.10">
    <property type="entry name" value="Transferase(Phosphotransferase) domain 1"/>
    <property type="match status" value="2"/>
</dbReference>
<feature type="domain" description="Ig-like" evidence="20">
    <location>
        <begin position="2301"/>
        <end position="2429"/>
    </location>
</feature>
<evidence type="ECO:0000256" key="7">
    <source>
        <dbReference type="ARBA" id="ARBA00022741"/>
    </source>
</evidence>
<protein>
    <submittedName>
        <fullName evidence="23">Obscurin isoform X8</fullName>
    </submittedName>
</protein>
<evidence type="ECO:0000256" key="5">
    <source>
        <dbReference type="ARBA" id="ARBA00022490"/>
    </source>
</evidence>
<dbReference type="FunFam" id="2.60.40.10:FF:000873">
    <property type="entry name" value="Muscle M-line assembly protein unc-89"/>
    <property type="match status" value="1"/>
</dbReference>
<dbReference type="FunFam" id="2.30.29.30:FF:000519">
    <property type="entry name" value="Muscle M-line assembly protein unc-89-like Protein"/>
    <property type="match status" value="1"/>
</dbReference>
<dbReference type="InterPro" id="IPR036179">
    <property type="entry name" value="Ig-like_dom_sf"/>
</dbReference>
<dbReference type="CTD" id="3346201"/>
<dbReference type="SUPFAM" id="SSF49265">
    <property type="entry name" value="Fibronectin type III"/>
    <property type="match status" value="1"/>
</dbReference>
<dbReference type="GO" id="GO:0031674">
    <property type="term" value="C:I band"/>
    <property type="evidence" value="ECO:0007669"/>
    <property type="project" value="UniProtKB-SubCell"/>
</dbReference>
<dbReference type="GO" id="GO:0040017">
    <property type="term" value="P:positive regulation of locomotion"/>
    <property type="evidence" value="ECO:0007669"/>
    <property type="project" value="UniProtKB-ARBA"/>
</dbReference>
<dbReference type="GO" id="GO:0004672">
    <property type="term" value="F:protein kinase activity"/>
    <property type="evidence" value="ECO:0007669"/>
    <property type="project" value="InterPro"/>
</dbReference>
<dbReference type="Proteomes" id="UP000515180">
    <property type="component" value="Unplaced"/>
</dbReference>
<dbReference type="FunFam" id="2.60.40.10:FF:000519">
    <property type="entry name" value="Muscle M-line assembly protein unc-89"/>
    <property type="match status" value="1"/>
</dbReference>
<dbReference type="InterPro" id="IPR036116">
    <property type="entry name" value="FN3_sf"/>
</dbReference>
<dbReference type="SMART" id="SM00325">
    <property type="entry name" value="RhoGEF"/>
    <property type="match status" value="1"/>
</dbReference>
<evidence type="ECO:0000256" key="2">
    <source>
        <dbReference type="ARBA" id="ARBA00004355"/>
    </source>
</evidence>
<feature type="compositionally biased region" description="Low complexity" evidence="16">
    <location>
        <begin position="2064"/>
        <end position="2087"/>
    </location>
</feature>
<evidence type="ECO:0000313" key="22">
    <source>
        <dbReference type="Proteomes" id="UP000515180"/>
    </source>
</evidence>
<evidence type="ECO:0000256" key="12">
    <source>
        <dbReference type="ARBA" id="ARBA00023242"/>
    </source>
</evidence>
<dbReference type="CDD" id="cd00063">
    <property type="entry name" value="FN3"/>
    <property type="match status" value="2"/>
</dbReference>
<dbReference type="InterPro" id="IPR035899">
    <property type="entry name" value="DBL_dom_sf"/>
</dbReference>
<dbReference type="FunFam" id="1.10.510.10:FF:000681">
    <property type="entry name" value="Muscle M-line assembly protein unc-89-like Protein"/>
    <property type="match status" value="1"/>
</dbReference>
<dbReference type="GO" id="GO:0045214">
    <property type="term" value="P:sarcomere organization"/>
    <property type="evidence" value="ECO:0007669"/>
    <property type="project" value="UniProtKB-ARBA"/>
</dbReference>
<feature type="domain" description="Ig-like" evidence="20">
    <location>
        <begin position="3016"/>
        <end position="3114"/>
    </location>
</feature>
<dbReference type="PROSITE" id="PS50011">
    <property type="entry name" value="PROTEIN_KINASE_DOM"/>
    <property type="match status" value="2"/>
</dbReference>
<evidence type="ECO:0000259" key="18">
    <source>
        <dbReference type="PROSITE" id="PS50010"/>
    </source>
</evidence>
<evidence type="ECO:0000256" key="3">
    <source>
        <dbReference type="ARBA" id="ARBA00006692"/>
    </source>
</evidence>
<dbReference type="Gene3D" id="3.30.200.20">
    <property type="entry name" value="Phosphorylase Kinase, domain 1"/>
    <property type="match status" value="2"/>
</dbReference>
<evidence type="ECO:0000256" key="15">
    <source>
        <dbReference type="SAM" id="Coils"/>
    </source>
</evidence>
<dbReference type="FunFam" id="2.60.40.10:FF:001381">
    <property type="entry name" value="Uncharacterized protein, isoform C"/>
    <property type="match status" value="1"/>
</dbReference>
<feature type="domain" description="Ig-like" evidence="20">
    <location>
        <begin position="3119"/>
        <end position="3208"/>
    </location>
</feature>
<dbReference type="FunFam" id="2.60.40.10:FF:000107">
    <property type="entry name" value="Myosin, light chain kinase a"/>
    <property type="match status" value="3"/>
</dbReference>
<feature type="domain" description="Ig-like" evidence="20">
    <location>
        <begin position="2538"/>
        <end position="2622"/>
    </location>
</feature>
<dbReference type="SUPFAM" id="SSF56112">
    <property type="entry name" value="Protein kinase-like (PK-like)"/>
    <property type="match status" value="2"/>
</dbReference>
<comment type="similarity">
    <text evidence="3">Belongs to the protein kinase superfamily. CAMK Ser/Thr protein kinase family.</text>
</comment>
<dbReference type="InterPro" id="IPR003598">
    <property type="entry name" value="Ig_sub2"/>
</dbReference>
<dbReference type="FunFam" id="2.60.40.10:FF:001036">
    <property type="entry name" value="Muscle M-line assembly protein unc-89"/>
    <property type="match status" value="1"/>
</dbReference>
<dbReference type="SUPFAM" id="SSF48065">
    <property type="entry name" value="DBL homology domain (DH-domain)"/>
    <property type="match status" value="1"/>
</dbReference>
<dbReference type="CDD" id="cd13325">
    <property type="entry name" value="PH_unc89"/>
    <property type="match status" value="1"/>
</dbReference>
<dbReference type="PROSITE" id="PS50003">
    <property type="entry name" value="PH_DOMAIN"/>
    <property type="match status" value="1"/>
</dbReference>
<dbReference type="GO" id="GO:0045989">
    <property type="term" value="P:positive regulation of striated muscle contraction"/>
    <property type="evidence" value="ECO:0007669"/>
    <property type="project" value="UniProtKB-ARBA"/>
</dbReference>
<keyword evidence="11" id="KW-0514">Muscle protein</keyword>
<keyword evidence="4" id="KW-0728">SH3 domain</keyword>
<keyword evidence="22" id="KW-1185">Reference proteome</keyword>
<dbReference type="Pfam" id="PF00069">
    <property type="entry name" value="Pkinase"/>
    <property type="match status" value="2"/>
</dbReference>
<keyword evidence="12" id="KW-0539">Nucleus</keyword>
<sequence>MSFCRITGRSRGLPKPNYFPLLPPISPADAKRFCRITGKSYGLPTHHYIPVLLGVHAHDKSKCKITNASGLGPHHYTAGFVLGEKKKHVILKDYRYVFPILEGEGEQQRVLRDLLNTKHPPVEEEQAKFVYTVGERRCSLVFPSRLEAAVRDGDVKDVMLSRDCDTVLFRLKQGKNVSVDFKNLEDFENLYDGLGPSQEVVKERERLEAEAKKRKRKRQAGLSYAKKIFEEKEKAAEEEELRQTKQLKLRSFKEETTEETWKNVNLKQARSRACNFISVTSPLKGAEKSLPETLDWNSFQDTNEASMQPIVDKLPTPIKVKPQIVEQSATSSCTSPISESTGGFEAISIVKPLTSLKIEPDAALQSAIRNIPVSDLKEVSNVNVKLLQAGDEAIEQLPRVEEIPQLVQNLGKGKETTQHNVKGLKLDIKSAQRFITGQTVQTPNGPIFVPGQTLQTPQGPAFVPGLTVNTPDGPLLVPGQILNLKEQDNKETPVFIAGQTLATEQGHRFLQGQTFHTNEGARFVQGQTVLIDDGPKFVAGQVSKDGTFVPGQTILTPDGPRFMPGQTITDSHGEQIFVPGQSVQIDESWEFIPGQSIETLTGETKFVPGQTISTCQGPQFVPGQYVTSNSGESYFMPGVVKDTEVGSTFVPGMTLDTPKGQKFVEGQVVRTPVGEKFLPGKTRITDNGIEFAAASTFDEVVFYDAGPVGMPVDPKTTNVSIQQSEIFGHMVQTDRGVEFYPEGERNLPEGKRIVPGQLVKGGKDGPRFVPGVMTEDGFLPGQIVMTEKGEQFVPGQVIDTSTGPKFVPGQMVETRTGAKFVPGQTVETGDGPRFVPGQIVETKAGPTFIPGQVISTDDEGSRFVPGQVVDTPEGPRFVPGRVVESGELGVTFVPGQIVQTEEGPRFVAPDLTDTPEGEVEFSVQGFEVTPEELKLLRPQNLHYNAHVQYQGETSIDARMLRQLSEAGLSVGRKVATDLPAVDVDVDPKAVALEQALVMAEKLGLHGTTAVKMAQIVSTVAQLAKNIAIQQEQQLEENHIESKLMNGTTPPVINGNRNDNGNGEGRENDEGGYWLKDAVKIAMTSAVLAITSQSMENGNDSKQDFVYSSISEAFNVLLRQRNISIEESVEEILQILLVPQNRSNLCQSALLELLESKNNKVDILKSTVGSQSLKEDVVLDRLSMVLEEEHGTDLVGPAFRTVSKNDPELVSRVLRKVSEEVSTIVTEKEAAETVHKAIVQAIRESSEIHVQELLNDEGENVREMLLQAVGLARALGMSNIASSLLAVISDEKSTRALASDRVTLDVLKRLTVMRKLAEERPPFMNALTQLCSDPELARTDPRLRTLVRESAALMIVPEEGPLQSSADVPSILLQSDNSLAMEEFLLRRNHKPSSIFMILKQGIQAVVPREASRSVLTGEVAYTVLDEDGIHYFEPLHVFSALQLTRPTAHRFSMYCCPVAKEEDMDVEMLSTYGTISMASSLDGSGTGTYQRQDCNGIVLSRSDKSFGYSGSRENTPSLRRLSNFQDNCFERKSSDNYIVVKDYKSETDGFSVNVGDIVEALEYADPAKKIKLDPDLEIGGEIGEMLDNSAAWHKLSVRPRRKYADPRARSIPRFSSDSSFQRVYVRTADSREGWLPMSILMQTALSEDSALGHRPEDSQYRREAVVKELVETEEEFGRDLQQVVERYLKPLDNPDVPRIVRDNKDIIFTNLKQIADFHNTSFGRVLIEGVKYYADQPRMLGKTFLRLERDFDKHVAYCRDEPAAQEFLQMNDAVRDYFEELSQTLRDDKSLSEHLKLPIQRINDYQLLLKELVKYSTRLGENCDDLQKALELMLGIPHRATDNKFISNIEGYKGNIHKLGRLLTHEWYTVIDKDGKSKERYLFLFKARILVCKVRRISEDRSVFVLKDIIRLPEVEVKDHPGDIRSFELHNPASSAYPITLVAHKDLVKAYWLKEIRQYASDVVALAEHAADDLQLTEVPEIKEEIKANPGSPQKATANPGPKPSEANPGPKPSEANPGPKKAEANPGPEKANPGPNPGEKKKDNPGNPEKAKVEEEGADMSRRYSSSRFSSSSKVVEEYSSVSSSQSAAYMESSMSSAVRMEASSSAYQTGGSAVETRSDTKKIESGSGIGKPAFVKTLEGSNVEPIPENNVELIHAVAGETTSFECTLLHTDATTRVQWLKDNKPLDDRLADRLTASATGKTFKLQLQNVLESDSGIYIARAMNSEGQATCTAQLIVQKLTPEEKKARAEANAPIFLVRLKDTELLENTYLRFMVKVKGDPNPEMKFFKDDVLIDVNHPRVKIVTEQADKGFYELVIADVQKQDAGKYSCTAKNRFGEASCEATVTVSDEKMLYLPEDFLEPGMEPQFTWLRDGKPFDPEERFKVLFKDNEDTLALVFQHVKPEDAGLYTCVAQTSTGNISCSAELTVQGAVNQLLKDPEKPKLCSEARHSEVSAGGSAMLELQIRGYPKPDIKWSKNGEEIVAGGRYKYLWEDEESMSLVIKNVTAKDAGTYTIKAKNELGEDTTQIELIVKSAPKITKKQSDMSVIIGETLTMLVQIEATPAPEVKWYKDGQELREDSRISIIKEGNETYKLTIRNARLDDSGSYSIVARNEVNQTTEIWKLKVLSPPKITKGLGEPQILDQKGNLTLSIDVDSLMPPNIKWYRDGELLVEDSRIKMIQQGKTFILKITGIVSEDAGDYKAEISSDHGTVTDETTIQVNGLPRFKTKMYDVTVNEGTKNIEFKVEVGGCPKPSVHWYIGDMEITEKKKDYVRTEEGNFVKLIMSEVKAEMKGTYTCKLKNEFGEVKSSSTLIVNTRPKLLKKLVDQRINEGDTLKLIFEVSGTPDPEVKWYKDGKEVSTDARIKITRDSKRQENYDLTVTLVKGSDAGIYEVRAENELGYVTSKSKVMILTPPHIIEATLSDKTIYETQTVVFSIKATSLPRADGKWFKNGKPLRSGERIRITSAGELFTLELQKAILEDEGVYTCTFTNKLGEVMVEGYLTVETVDELRRPKFTEPLNDVDVAKGKTGQFQATFTADPVADTTWYFKGEEIPHDDMRLKFTTQNKPANDNLTSTTVTLSVPKCSKEDTGEYTLKLKNKYGEAEASAFLHLLLHPEIEELKDVVASVGDSFTWEAIVKGNPKPDITWTKDGTVLEKGNKYDFEEDRRNNKFKLIIKDVEVEDKGTYHLTAKNYLGEATGQATLTPHTEAPTFLKNLANIECKDRTDLELKVRVTGIPKPKLTWLKDGEVIKEDDRHKIATHVDGIVDSTYSIATFSIDDVGKIKCRATNVDGCAQTGCNLTMQLISPSFIHLLPKTKEVDEGDCLELKAKIDGSPVPDVGWYKDGEKIVPDEHMKIETLPDGSTKLTIDCVKPTDCGAYKLVMSNSTGEQSSLCAVAIKPARRKPSFSKPLEDAKAIVGQPLKLEAQVVAFPNPQVQWFKDGIPLRQSKEIYFMNEPNGIIGLRIDYVRPEDAGVYSMTVSNSLGEITGSAKVEIEEKEKRPEFITTLQPLNVVQGFPAKMIVKLLGKPTPQLQWLKNGDELIPDGKHIKAVDLPDGTQALIIDKVTPEDAGEYTVIASNTEGTSSCTGTISVLGKLLSDQPEEKPGFVNPMRDVYVEEGQPLNLSVSFTGNPVPEVSWSKDGAPLQPSDRLTVTCDGKKTELEMNPCESGDAGVYECRISNPLGEDSTKSTANIRKIFQPPNFLQKFKDLQQLPSFDAKFLARITGVPRPDITWYFNDRPILNDDDKYKIKRDGDVCCLYVKDCTYDDAGTYKCKAVNKGGEAECVANLTVVDTIEKIQKAEPPSFLKKIGDCEYYKGMAAKFTACVTGIPEPEFQWFHNGNKMWQTDRIRMNQEGSLLRLIINNADELDAGKYMLKISNPHGEDSCTADLIYESLEPRPKKALGDQYADFDKYRKSGVPLPLADRPIISRMMDRHLTLSWKPSIPIGPRIPVTYQIEMCELPDGDWFTVRTGIRSCVCDIRNLEPFRDYKFRIRVENKYGISDPSPYAQTYRAKLEPDPPKFFPYLPPGIDFRPETSPYFPKDFDIERPPHDNYAQAPRFLRQEHDTQYGVKNHNCNLFWFVYGYPKPKMTYYFNDQLIESGGRYDQSYTRNGQATLFINRMLERDEGMYEAVATNEHGEARQRVWLQIAEYPTFIQRPEETIVMVRKTGQLMAKVIGVPYPEIKWYKDWKPLTTSSRIRIEFTEPDTTILTISDTIVKDEGLYSVSARNVAGSISCSVMLHVEENEHEYGYRTYRRKSDIKPHHDKLLDEFYDLGDELGRGTQGVTYHAVERSTGKNFAAKVMHGKGELRPYMYNEIEIMNSLNHRKLLRLHDAYETDKSVTLIMELAAGGELVDTLTKQAYYTEADIAGYIRQLLWGLDYMHSNHFAHLGLTLGDLLISHTGGDDLKICDFGLARRISHAKLMTLTYGMPEYVAPEVTNNEGVSFSADMWAVGIITYILLSGISPFRGNNDRETMLKIREGKWEFDDRWENISEEAKDFIRSLLMYNADRRMDVKAALAHPWLNYADRLPFDLYKIPSENLKNYYKLYRDWYNNASCRTWFRRRKLNTAFEHPSRMVYPPGQKYTPEPSEERPYSPIKRPPAKPWENQIATREPIDTEIGIIKSESHYQNGPDTYLLQLRDTDFPVRLREYMKVACNRSPGFSRTITEESFDWRTPIIRERRRFTDIMDEEIDDERRARISRYGTDNFTLRRLKHELGTRLDSYAEAEAMIESKKEGHLPFFREKPQIQPMEEGMPAQLACLAVGSPKPVIQWYKNDMMIQESNRVKVTEDQDGRSILSFNPTKEHDIGSYKIVARNSLGQTVVRTRLVEAVVPLGPDSPELSDVSDTEILLRWKQPRYDGNSPVLCYNLQYKLGDSVDWIDIASNIDHEFYMIRDLTPDTSYNFRLAARNRVGWSEKGIPSKLIKTRLPGCPKVQITRAMRHLQELTESGQEIVLDEDKPHMDYSIEDHPIEWSTDTNLSSKYSFISEISRGQFSVVVKGVDKSTDRVIVAKILELNTETEKQVNREFEALRSLRHERIAMLEAAYKAQGSPIALFILEKLQGADILTYFSSRHEYTENCVAVAMTQILDGLQYLHWRRYCHLDIQPDNIVMSNVRSVQVKLVDMGSARLVSKLGTTVPKAGHPEYRAPEVYNEEPAHPQTDVWMVGVLMYVLLSGISPFRGKDPDETRQNILFVRYRFEHLYKELSQEATRFLMLVFKRAPSKRPLVEECHEHRWLQLSEFMIRKRERAVFLGNRLKEYNEEYHEEKSKIASENQSLASESLLGSTQKLIRSTSIQEELLTTF</sequence>
<dbReference type="InterPro" id="IPR000219">
    <property type="entry name" value="DH_dom"/>
</dbReference>
<dbReference type="InterPro" id="IPR011993">
    <property type="entry name" value="PH-like_dom_sf"/>
</dbReference>
<dbReference type="InterPro" id="IPR013098">
    <property type="entry name" value="Ig_I-set"/>
</dbReference>
<dbReference type="PROSITE" id="PS50853">
    <property type="entry name" value="FN3"/>
    <property type="match status" value="2"/>
</dbReference>
<feature type="coiled-coil region" evidence="15">
    <location>
        <begin position="197"/>
        <end position="255"/>
    </location>
</feature>
<dbReference type="InterPro" id="IPR003599">
    <property type="entry name" value="Ig_sub"/>
</dbReference>
<dbReference type="PANTHER" id="PTHR47633">
    <property type="entry name" value="IMMUNOGLOBULIN"/>
    <property type="match status" value="1"/>
</dbReference>
<dbReference type="GO" id="GO:0005085">
    <property type="term" value="F:guanyl-nucleotide exchange factor activity"/>
    <property type="evidence" value="ECO:0007669"/>
    <property type="project" value="InterPro"/>
</dbReference>
<evidence type="ECO:0000256" key="6">
    <source>
        <dbReference type="ARBA" id="ARBA00022737"/>
    </source>
</evidence>
<feature type="domain" description="Ig-like" evidence="20">
    <location>
        <begin position="3610"/>
        <end position="3700"/>
    </location>
</feature>
<evidence type="ECO:0000256" key="9">
    <source>
        <dbReference type="ARBA" id="ARBA00023054"/>
    </source>
</evidence>
<evidence type="ECO:0000256" key="10">
    <source>
        <dbReference type="ARBA" id="ARBA00023157"/>
    </source>
</evidence>
<dbReference type="GO" id="GO:0019899">
    <property type="term" value="F:enzyme binding"/>
    <property type="evidence" value="ECO:0007669"/>
    <property type="project" value="UniProtKB-ARBA"/>
</dbReference>
<dbReference type="FunFam" id="2.60.40.10:FF:000345">
    <property type="entry name" value="Muscle M-line assembly protein unc-89"/>
    <property type="match status" value="4"/>
</dbReference>
<dbReference type="Pfam" id="PF07679">
    <property type="entry name" value="I-set"/>
    <property type="match status" value="21"/>
</dbReference>
<feature type="domain" description="Ig-like" evidence="20">
    <location>
        <begin position="4159"/>
        <end position="4242"/>
    </location>
</feature>
<evidence type="ECO:0000259" key="17">
    <source>
        <dbReference type="PROSITE" id="PS50003"/>
    </source>
</evidence>
<evidence type="ECO:0000256" key="14">
    <source>
        <dbReference type="ARBA" id="ARBA00037833"/>
    </source>
</evidence>
<feature type="region of interest" description="Disordered" evidence="16">
    <location>
        <begin position="1985"/>
        <end position="2087"/>
    </location>
</feature>
<feature type="domain" description="Ig-like" evidence="20">
    <location>
        <begin position="2726"/>
        <end position="2816"/>
    </location>
</feature>
<feature type="domain" description="Fibronectin type-III" evidence="21">
    <location>
        <begin position="3924"/>
        <end position="4024"/>
    </location>
</feature>
<dbReference type="InterPro" id="IPR013783">
    <property type="entry name" value="Ig-like_fold"/>
</dbReference>
<feature type="domain" description="Protein kinase" evidence="19">
    <location>
        <begin position="4279"/>
        <end position="4531"/>
    </location>
</feature>
<dbReference type="InterPro" id="IPR055251">
    <property type="entry name" value="SOS1_NGEF_PH"/>
</dbReference>
<feature type="region of interest" description="Disordered" evidence="16">
    <location>
        <begin position="2111"/>
        <end position="2133"/>
    </location>
</feature>
<dbReference type="Pfam" id="PF00621">
    <property type="entry name" value="RhoGEF"/>
    <property type="match status" value="1"/>
</dbReference>
<feature type="domain" description="Ig-like" evidence="20">
    <location>
        <begin position="4748"/>
        <end position="4837"/>
    </location>
</feature>
<feature type="domain" description="Ig-like" evidence="20">
    <location>
        <begin position="3409"/>
        <end position="3498"/>
    </location>
</feature>
<dbReference type="GeneID" id="100744578"/>
<evidence type="ECO:0000256" key="13">
    <source>
        <dbReference type="ARBA" id="ARBA00023319"/>
    </source>
</evidence>
<evidence type="ECO:0000259" key="21">
    <source>
        <dbReference type="PROSITE" id="PS50853"/>
    </source>
</evidence>
<dbReference type="SUPFAM" id="SSF48726">
    <property type="entry name" value="Immunoglobulin"/>
    <property type="match status" value="21"/>
</dbReference>
<dbReference type="GO" id="GO:0008104">
    <property type="term" value="P:intracellular protein localization"/>
    <property type="evidence" value="ECO:0007669"/>
    <property type="project" value="UniProtKB-ARBA"/>
</dbReference>
<dbReference type="CDD" id="cd00096">
    <property type="entry name" value="Ig"/>
    <property type="match status" value="1"/>
</dbReference>
<keyword evidence="7" id="KW-0547">Nucleotide-binding</keyword>
<dbReference type="Pfam" id="PF22697">
    <property type="entry name" value="SOS1_NGEF_PH"/>
    <property type="match status" value="1"/>
</dbReference>
<feature type="domain" description="Ig-like" evidence="20">
    <location>
        <begin position="3506"/>
        <end position="3596"/>
    </location>
</feature>
<dbReference type="SMART" id="SM00060">
    <property type="entry name" value="FN3"/>
    <property type="match status" value="2"/>
</dbReference>
<evidence type="ECO:0000256" key="1">
    <source>
        <dbReference type="ARBA" id="ARBA00004123"/>
    </source>
</evidence>
<feature type="domain" description="Ig-like" evidence="20">
    <location>
        <begin position="2821"/>
        <end position="2912"/>
    </location>
</feature>
<name>A0A6P6FE94_BOMIM</name>
<feature type="domain" description="PH" evidence="17">
    <location>
        <begin position="1855"/>
        <end position="1961"/>
    </location>
</feature>
<dbReference type="GO" id="GO:0005524">
    <property type="term" value="F:ATP binding"/>
    <property type="evidence" value="ECO:0007669"/>
    <property type="project" value="UniProtKB-KW"/>
</dbReference>
<dbReference type="RefSeq" id="XP_024225610.1">
    <property type="nucleotide sequence ID" value="XM_024369842.2"/>
</dbReference>
<organism evidence="22 23">
    <name type="scientific">Bombus impatiens</name>
    <name type="common">Bumblebee</name>
    <dbReference type="NCBI Taxonomy" id="132113"/>
    <lineage>
        <taxon>Eukaryota</taxon>
        <taxon>Metazoa</taxon>
        <taxon>Ecdysozoa</taxon>
        <taxon>Arthropoda</taxon>
        <taxon>Hexapoda</taxon>
        <taxon>Insecta</taxon>
        <taxon>Pterygota</taxon>
        <taxon>Neoptera</taxon>
        <taxon>Endopterygota</taxon>
        <taxon>Hymenoptera</taxon>
        <taxon>Apocrita</taxon>
        <taxon>Aculeata</taxon>
        <taxon>Apoidea</taxon>
        <taxon>Anthophila</taxon>
        <taxon>Apidae</taxon>
        <taxon>Bombus</taxon>
        <taxon>Pyrobombus</taxon>
    </lineage>
</organism>
<evidence type="ECO:0000256" key="4">
    <source>
        <dbReference type="ARBA" id="ARBA00022443"/>
    </source>
</evidence>
<evidence type="ECO:0000256" key="16">
    <source>
        <dbReference type="SAM" id="MobiDB-lite"/>
    </source>
</evidence>
<dbReference type="GO" id="GO:0005634">
    <property type="term" value="C:nucleus"/>
    <property type="evidence" value="ECO:0007669"/>
    <property type="project" value="UniProtKB-SubCell"/>
</dbReference>
<dbReference type="FunFam" id="2.60.40.10:FF:000802">
    <property type="entry name" value="Muscle M-line assembly protein unc-89"/>
    <property type="match status" value="1"/>
</dbReference>
<dbReference type="InterPro" id="IPR003961">
    <property type="entry name" value="FN3_dom"/>
</dbReference>
<feature type="domain" description="Ig-like" evidence="20">
    <location>
        <begin position="2632"/>
        <end position="2721"/>
    </location>
</feature>
<dbReference type="PANTHER" id="PTHR47633:SF3">
    <property type="entry name" value="STRIATED MUSCLE PREFERENTIALLY EXPRESSED PROTEIN KINASE"/>
    <property type="match status" value="1"/>
</dbReference>
<dbReference type="PROSITE" id="PS50010">
    <property type="entry name" value="DH_2"/>
    <property type="match status" value="1"/>
</dbReference>
<feature type="domain" description="Protein kinase" evidence="19">
    <location>
        <begin position="4992"/>
        <end position="5246"/>
    </location>
</feature>
<reference evidence="23" key="1">
    <citation type="submission" date="2025-08" db="UniProtKB">
        <authorList>
            <consortium name="RefSeq"/>
        </authorList>
    </citation>
    <scope>IDENTIFICATION</scope>
</reference>
<dbReference type="SUPFAM" id="SSF50729">
    <property type="entry name" value="PH domain-like"/>
    <property type="match status" value="1"/>
</dbReference>
<evidence type="ECO:0000256" key="8">
    <source>
        <dbReference type="ARBA" id="ARBA00022840"/>
    </source>
</evidence>
<keyword evidence="8" id="KW-0067">ATP-binding</keyword>
<feature type="domain" description="Ig-like" evidence="20">
    <location>
        <begin position="2444"/>
        <end position="2533"/>
    </location>
</feature>
<dbReference type="Gene3D" id="1.20.900.10">
    <property type="entry name" value="Dbl homology (DH) domain"/>
    <property type="match status" value="1"/>
</dbReference>
<dbReference type="GO" id="GO:0003779">
    <property type="term" value="F:actin binding"/>
    <property type="evidence" value="ECO:0007669"/>
    <property type="project" value="UniProtKB-ARBA"/>
</dbReference>
<evidence type="ECO:0000259" key="19">
    <source>
        <dbReference type="PROSITE" id="PS50011"/>
    </source>
</evidence>
<feature type="region of interest" description="Disordered" evidence="16">
    <location>
        <begin position="1044"/>
        <end position="1068"/>
    </location>
</feature>
<evidence type="ECO:0000313" key="23">
    <source>
        <dbReference type="RefSeq" id="XP_024225610.1"/>
    </source>
</evidence>
<dbReference type="FunFam" id="2.60.40.10:FF:000145">
    <property type="entry name" value="Myosin light chain kinase, smooth muscle"/>
    <property type="match status" value="2"/>
</dbReference>
<comment type="subcellular location">
    <subcellularLocation>
        <location evidence="2">Cytoplasm</location>
        <location evidence="2">Myofibril</location>
        <location evidence="2">Sarcomere</location>
        <location evidence="2">I band</location>
    </subcellularLocation>
    <subcellularLocation>
        <location evidence="14">Cytoplasm</location>
        <location evidence="14">Myofibril</location>
        <location evidence="14">Sarcomere</location>
        <location evidence="14">M line</location>
    </subcellularLocation>
    <subcellularLocation>
        <location evidence="1">Nucleus</location>
    </subcellularLocation>
</comment>
<feature type="domain" description="Ig-like" evidence="20">
    <location>
        <begin position="3214"/>
        <end position="3305"/>
    </location>
</feature>
<dbReference type="SMART" id="SM00408">
    <property type="entry name" value="IGc2"/>
    <property type="match status" value="19"/>
</dbReference>
<dbReference type="SMART" id="SM00409">
    <property type="entry name" value="IG"/>
    <property type="match status" value="21"/>
</dbReference>
<feature type="region of interest" description="Disordered" evidence="16">
    <location>
        <begin position="4585"/>
        <end position="4611"/>
    </location>
</feature>
<dbReference type="GO" id="GO:0031430">
    <property type="term" value="C:M band"/>
    <property type="evidence" value="ECO:0007669"/>
    <property type="project" value="UniProtKB-SubCell"/>
</dbReference>
<keyword evidence="10" id="KW-1015">Disulfide bond</keyword>
<dbReference type="InterPro" id="IPR001849">
    <property type="entry name" value="PH_domain"/>
</dbReference>
<dbReference type="Gene3D" id="2.60.40.10">
    <property type="entry name" value="Immunoglobulins"/>
    <property type="match status" value="23"/>
</dbReference>
<accession>A0A6P6FE94</accession>
<keyword evidence="9 15" id="KW-0175">Coiled coil</keyword>
<dbReference type="FunFam" id="2.60.40.10:FF:000031">
    <property type="entry name" value="Myosin-binding protein C, slow type"/>
    <property type="match status" value="1"/>
</dbReference>
<dbReference type="PROSITE" id="PS50835">
    <property type="entry name" value="IG_LIKE"/>
    <property type="match status" value="19"/>
</dbReference>
<feature type="domain" description="DH" evidence="18">
    <location>
        <begin position="1661"/>
        <end position="1843"/>
    </location>
</feature>
<proteinExistence type="inferred from homology"/>
<dbReference type="InterPro" id="IPR011009">
    <property type="entry name" value="Kinase-like_dom_sf"/>
</dbReference>
<dbReference type="FunFam" id="2.60.40.10:FF:000940">
    <property type="entry name" value="Muscle M-line assembly protein unc-89"/>
    <property type="match status" value="1"/>
</dbReference>
<dbReference type="InterPro" id="IPR000719">
    <property type="entry name" value="Prot_kinase_dom"/>
</dbReference>
<gene>
    <name evidence="23" type="primary">LOC100744578</name>
</gene>
<dbReference type="CDD" id="cd00160">
    <property type="entry name" value="RhoGEF"/>
    <property type="match status" value="1"/>
</dbReference>
<dbReference type="FunFam" id="2.60.40.10:FF:000425">
    <property type="entry name" value="Myosin light chain kinase"/>
    <property type="match status" value="2"/>
</dbReference>
<feature type="domain" description="Ig-like" evidence="20">
    <location>
        <begin position="3311"/>
        <end position="3401"/>
    </location>
</feature>
<feature type="domain" description="Ig-like" evidence="20">
    <location>
        <begin position="2917"/>
        <end position="3006"/>
    </location>
</feature>
<feature type="domain" description="Ig-like" evidence="20">
    <location>
        <begin position="3809"/>
        <end position="3897"/>
    </location>
</feature>
<evidence type="ECO:0000259" key="20">
    <source>
        <dbReference type="PROSITE" id="PS50835"/>
    </source>
</evidence>
<keyword evidence="5" id="KW-0963">Cytoplasm</keyword>
<dbReference type="FunFam" id="2.60.40.10:FF:000796">
    <property type="entry name" value="Muscle M-line assembly protein unc-89"/>
    <property type="match status" value="1"/>
</dbReference>